<evidence type="ECO:0000256" key="5">
    <source>
        <dbReference type="ARBA" id="ARBA00022683"/>
    </source>
</evidence>
<dbReference type="EMBL" id="CYZO01000009">
    <property type="protein sequence ID" value="CUN82855.1"/>
    <property type="molecule type" value="Genomic_DNA"/>
</dbReference>
<evidence type="ECO:0000313" key="11">
    <source>
        <dbReference type="Proteomes" id="UP000292665"/>
    </source>
</evidence>
<dbReference type="InterPro" id="IPR016152">
    <property type="entry name" value="PTrfase/Anion_transptr"/>
</dbReference>
<keyword evidence="9" id="KW-0762">Sugar transport</keyword>
<dbReference type="RefSeq" id="WP_004845588.1">
    <property type="nucleotide sequence ID" value="NZ_AP028249.1"/>
</dbReference>
<dbReference type="AlphaFoldDB" id="A0A174A5T2"/>
<keyword evidence="6" id="KW-0418">Kinase</keyword>
<evidence type="ECO:0000313" key="9">
    <source>
        <dbReference type="EMBL" id="RYS82243.1"/>
    </source>
</evidence>
<keyword evidence="5" id="KW-0598">Phosphotransferase system</keyword>
<dbReference type="GeneID" id="97329122"/>
<dbReference type="Proteomes" id="UP000292665">
    <property type="component" value="Unassembled WGS sequence"/>
</dbReference>
<keyword evidence="3" id="KW-0963">Cytoplasm</keyword>
<accession>A0A174A5T2</accession>
<dbReference type="InterPro" id="IPR002178">
    <property type="entry name" value="PTS_EIIA_type-2_dom"/>
</dbReference>
<evidence type="ECO:0000256" key="2">
    <source>
        <dbReference type="ARBA" id="ARBA00022448"/>
    </source>
</evidence>
<dbReference type="GO" id="GO:0016301">
    <property type="term" value="F:kinase activity"/>
    <property type="evidence" value="ECO:0007669"/>
    <property type="project" value="UniProtKB-KW"/>
</dbReference>
<evidence type="ECO:0000256" key="1">
    <source>
        <dbReference type="ARBA" id="ARBA00004496"/>
    </source>
</evidence>
<dbReference type="EMBL" id="RCYR01000001">
    <property type="protein sequence ID" value="RYS82243.1"/>
    <property type="molecule type" value="Genomic_DNA"/>
</dbReference>
<reference evidence="8 10" key="1">
    <citation type="submission" date="2015-09" db="EMBL/GenBank/DDBJ databases">
        <authorList>
            <consortium name="Pathogen Informatics"/>
        </authorList>
    </citation>
    <scope>NUCLEOTIDE SEQUENCE [LARGE SCALE GENOMIC DNA]</scope>
    <source>
        <strain evidence="8 10">2789STDY5834841</strain>
    </source>
</reference>
<dbReference type="PANTHER" id="PTHR36203:SF5">
    <property type="entry name" value="PTS SYSTEM, EIIA COMPONENT"/>
    <property type="match status" value="1"/>
</dbReference>
<feature type="domain" description="PTS EIIA type-2" evidence="7">
    <location>
        <begin position="7"/>
        <end position="151"/>
    </location>
</feature>
<dbReference type="PROSITE" id="PS51094">
    <property type="entry name" value="PTS_EIIA_TYPE_2"/>
    <property type="match status" value="1"/>
</dbReference>
<dbReference type="InterPro" id="IPR051351">
    <property type="entry name" value="Ascorbate-PTS_EIIA_comp"/>
</dbReference>
<evidence type="ECO:0000313" key="10">
    <source>
        <dbReference type="Proteomes" id="UP000095787"/>
    </source>
</evidence>
<dbReference type="GO" id="GO:0005737">
    <property type="term" value="C:cytoplasm"/>
    <property type="evidence" value="ECO:0007669"/>
    <property type="project" value="UniProtKB-SubCell"/>
</dbReference>
<evidence type="ECO:0000259" key="7">
    <source>
        <dbReference type="PROSITE" id="PS51094"/>
    </source>
</evidence>
<organism evidence="8 10">
    <name type="scientific">[Ruminococcus] torques</name>
    <dbReference type="NCBI Taxonomy" id="33039"/>
    <lineage>
        <taxon>Bacteria</taxon>
        <taxon>Bacillati</taxon>
        <taxon>Bacillota</taxon>
        <taxon>Clostridia</taxon>
        <taxon>Lachnospirales</taxon>
        <taxon>Lachnospiraceae</taxon>
        <taxon>Mediterraneibacter</taxon>
    </lineage>
</organism>
<reference evidence="9 11" key="2">
    <citation type="journal article" date="2019" name="Science, e1252229">
        <title>Invertible promoters mediate bacterial phase variation, antibiotic resistance, and host adaptation in the gut.</title>
        <authorList>
            <person name="Jiang X."/>
            <person name="Hall A.B."/>
            <person name="Arthur T.D."/>
            <person name="Plichta D.R."/>
            <person name="Covington C.T."/>
            <person name="Poyet M."/>
            <person name="Crothers J."/>
            <person name="Moses P.L."/>
            <person name="Tolonen A.C."/>
            <person name="Vlamakis H."/>
            <person name="Alm E.J."/>
            <person name="Xavier R.J."/>
        </authorList>
    </citation>
    <scope>NUCLEOTIDE SEQUENCE [LARGE SCALE GENOMIC DNA]</scope>
    <source>
        <strain evidence="9">Aa_0143</strain>
        <strain evidence="11">aa_0143</strain>
    </source>
</reference>
<dbReference type="EC" id="2.7.1.-" evidence="8"/>
<proteinExistence type="predicted"/>
<keyword evidence="2" id="KW-0813">Transport</keyword>
<dbReference type="SUPFAM" id="SSF55804">
    <property type="entry name" value="Phoshotransferase/anion transport protein"/>
    <property type="match status" value="1"/>
</dbReference>
<evidence type="ECO:0000313" key="8">
    <source>
        <dbReference type="EMBL" id="CUN82855.1"/>
    </source>
</evidence>
<protein>
    <submittedName>
        <fullName evidence="8">Ascorbate-specific phosphotransferase enzyme IIA component</fullName>
        <ecNumber evidence="8">2.7.1.-</ecNumber>
    </submittedName>
    <submittedName>
        <fullName evidence="9">PTS sugar transporter subunit IIA</fullName>
    </submittedName>
</protein>
<evidence type="ECO:0000256" key="3">
    <source>
        <dbReference type="ARBA" id="ARBA00022490"/>
    </source>
</evidence>
<gene>
    <name evidence="8" type="primary">ulaC</name>
    <name evidence="9" type="ORF">EAI93_00610</name>
    <name evidence="8" type="ORF">ERS852456_00916</name>
</gene>
<dbReference type="GO" id="GO:0009401">
    <property type="term" value="P:phosphoenolpyruvate-dependent sugar phosphotransferase system"/>
    <property type="evidence" value="ECO:0007669"/>
    <property type="project" value="UniProtKB-KW"/>
</dbReference>
<dbReference type="CDD" id="cd00211">
    <property type="entry name" value="PTS_IIA_fru"/>
    <property type="match status" value="1"/>
</dbReference>
<sequence>MANRLKKMLTEEMVRLDPPLLSTPEEVIEYCGNILVENKKAKAGYVKEMIDSYQRFGPYMVMAPGLALPHARPGGNVKEPCISFVKLKEPVCFHHPCNDPVWVVFALGGVSDDGHIELLQDLSSLLAGERMIEKLAALNTYEELEKLMEKEARR</sequence>
<dbReference type="Pfam" id="PF00359">
    <property type="entry name" value="PTS_EIIA_2"/>
    <property type="match status" value="1"/>
</dbReference>
<comment type="subcellular location">
    <subcellularLocation>
        <location evidence="1">Cytoplasm</location>
    </subcellularLocation>
</comment>
<keyword evidence="4 8" id="KW-0808">Transferase</keyword>
<dbReference type="Gene3D" id="3.40.930.10">
    <property type="entry name" value="Mannitol-specific EII, Chain A"/>
    <property type="match status" value="1"/>
</dbReference>
<dbReference type="PANTHER" id="PTHR36203">
    <property type="entry name" value="ASCORBATE-SPECIFIC PTS SYSTEM EIIA COMPONENT"/>
    <property type="match status" value="1"/>
</dbReference>
<name>A0A174A5T2_9FIRM</name>
<evidence type="ECO:0000256" key="4">
    <source>
        <dbReference type="ARBA" id="ARBA00022679"/>
    </source>
</evidence>
<dbReference type="Proteomes" id="UP000095787">
    <property type="component" value="Unassembled WGS sequence"/>
</dbReference>
<evidence type="ECO:0000256" key="6">
    <source>
        <dbReference type="ARBA" id="ARBA00022777"/>
    </source>
</evidence>